<feature type="chain" id="PRO_5005282547" evidence="1">
    <location>
        <begin position="28"/>
        <end position="279"/>
    </location>
</feature>
<sequence>MSLSIPRRLAVLALLALAPAFAGPAAAQERSITLASTTSTEQSGLFGHILPIFQRETGITVRVVAVGTGQALAIGAKGDADALLVHDRAGEDKFVAEGHGLDRRDVMVNDFVIVGPTADPAGIKGGRDATEALARIARAKAPFASRGDDSGTHRTELRLWKKAGVEARGLGSSYRELGQGMGPTLNAAAAMDAYTLTDRATWVSFRNRQTLEILVQGDPALFNPYGSILVNPAKNPQIRAADAKVWHEWLTSGRGRAAIASFKVGGEQLFFPAGTTPSQ</sequence>
<evidence type="ECO:0000256" key="1">
    <source>
        <dbReference type="SAM" id="SignalP"/>
    </source>
</evidence>
<gene>
    <name evidence="3" type="ORF">VQ02_24465</name>
</gene>
<dbReference type="Pfam" id="PF12849">
    <property type="entry name" value="PBP_like_2"/>
    <property type="match status" value="1"/>
</dbReference>
<proteinExistence type="predicted"/>
<protein>
    <submittedName>
        <fullName evidence="3">Sulfate transporter</fullName>
    </submittedName>
</protein>
<evidence type="ECO:0000313" key="4">
    <source>
        <dbReference type="Proteomes" id="UP000035955"/>
    </source>
</evidence>
<dbReference type="RefSeq" id="WP_048446829.1">
    <property type="nucleotide sequence ID" value="NZ_LABY01000181.1"/>
</dbReference>
<evidence type="ECO:0000313" key="3">
    <source>
        <dbReference type="EMBL" id="KMO32146.1"/>
    </source>
</evidence>
<dbReference type="AlphaFoldDB" id="A0A0J6V059"/>
<feature type="domain" description="PBP" evidence="2">
    <location>
        <begin position="25"/>
        <end position="252"/>
    </location>
</feature>
<dbReference type="SUPFAM" id="SSF53850">
    <property type="entry name" value="Periplasmic binding protein-like II"/>
    <property type="match status" value="1"/>
</dbReference>
<dbReference type="PATRIC" id="fig|298794.3.peg.2446"/>
<dbReference type="PANTHER" id="PTHR37945:SF1">
    <property type="entry name" value="EXTRACELLULAR TUNGSTATE BINDING PROTEIN"/>
    <property type="match status" value="1"/>
</dbReference>
<keyword evidence="4" id="KW-1185">Reference proteome</keyword>
<reference evidence="3 4" key="1">
    <citation type="submission" date="2015-03" db="EMBL/GenBank/DDBJ databases">
        <title>Genome sequencing of Methylobacterium variabile DSM 16961.</title>
        <authorList>
            <person name="Chaudhry V."/>
            <person name="Patil P.B."/>
        </authorList>
    </citation>
    <scope>NUCLEOTIDE SEQUENCE [LARGE SCALE GENOMIC DNA]</scope>
    <source>
        <strain evidence="3 4">DSM 16961</strain>
    </source>
</reference>
<accession>A0A0J6V059</accession>
<evidence type="ECO:0000259" key="2">
    <source>
        <dbReference type="Pfam" id="PF12849"/>
    </source>
</evidence>
<organism evidence="3 4">
    <name type="scientific">Methylobacterium variabile</name>
    <dbReference type="NCBI Taxonomy" id="298794"/>
    <lineage>
        <taxon>Bacteria</taxon>
        <taxon>Pseudomonadati</taxon>
        <taxon>Pseudomonadota</taxon>
        <taxon>Alphaproteobacteria</taxon>
        <taxon>Hyphomicrobiales</taxon>
        <taxon>Methylobacteriaceae</taxon>
        <taxon>Methylobacterium</taxon>
    </lineage>
</organism>
<dbReference type="InterPro" id="IPR024370">
    <property type="entry name" value="PBP_domain"/>
</dbReference>
<feature type="signal peptide" evidence="1">
    <location>
        <begin position="1"/>
        <end position="27"/>
    </location>
</feature>
<dbReference type="Proteomes" id="UP000035955">
    <property type="component" value="Unassembled WGS sequence"/>
</dbReference>
<name>A0A0J6V059_9HYPH</name>
<dbReference type="InterPro" id="IPR052738">
    <property type="entry name" value="ABC-Tungstate_binding"/>
</dbReference>
<dbReference type="EMBL" id="LABY01000181">
    <property type="protein sequence ID" value="KMO32146.1"/>
    <property type="molecule type" value="Genomic_DNA"/>
</dbReference>
<dbReference type="Gene3D" id="3.40.190.10">
    <property type="entry name" value="Periplasmic binding protein-like II"/>
    <property type="match status" value="2"/>
</dbReference>
<keyword evidence="1" id="KW-0732">Signal</keyword>
<comment type="caution">
    <text evidence="3">The sequence shown here is derived from an EMBL/GenBank/DDBJ whole genome shotgun (WGS) entry which is preliminary data.</text>
</comment>
<dbReference type="PANTHER" id="PTHR37945">
    <property type="entry name" value="EXTRACELLULAR TUNGSTATE BINDING PROTEIN"/>
    <property type="match status" value="1"/>
</dbReference>